<proteinExistence type="predicted"/>
<organism evidence="1 2">
    <name type="scientific">Brevibacillus laterosporus</name>
    <name type="common">Bacillus laterosporus</name>
    <dbReference type="NCBI Taxonomy" id="1465"/>
    <lineage>
        <taxon>Bacteria</taxon>
        <taxon>Bacillati</taxon>
        <taxon>Bacillota</taxon>
        <taxon>Bacilli</taxon>
        <taxon>Bacillales</taxon>
        <taxon>Paenibacillaceae</taxon>
        <taxon>Brevibacillus</taxon>
    </lineage>
</organism>
<protein>
    <submittedName>
        <fullName evidence="1">Uncharacterized protein</fullName>
    </submittedName>
</protein>
<comment type="caution">
    <text evidence="1">The sequence shown here is derived from an EMBL/GenBank/DDBJ whole genome shotgun (WGS) entry which is preliminary data.</text>
</comment>
<dbReference type="Proteomes" id="UP000239759">
    <property type="component" value="Unassembled WGS sequence"/>
</dbReference>
<evidence type="ECO:0000313" key="1">
    <source>
        <dbReference type="EMBL" id="PPA90326.1"/>
    </source>
</evidence>
<accession>A0AAP8Q8B0</accession>
<reference evidence="1 2" key="1">
    <citation type="submission" date="2018-02" db="EMBL/GenBank/DDBJ databases">
        <title>Comparative analysis of genomes of three Brevibacillus laterosporus strains producers of potent antimicrobials isolated from silage.</title>
        <authorList>
            <person name="Kojic M."/>
            <person name="Miljkovic M."/>
            <person name="Studholme D."/>
            <person name="Filipic B."/>
        </authorList>
    </citation>
    <scope>NUCLEOTIDE SEQUENCE [LARGE SCALE GENOMIC DNA]</scope>
    <source>
        <strain evidence="1 2">BGSP11</strain>
    </source>
</reference>
<dbReference type="EMBL" id="PRKQ01000048">
    <property type="protein sequence ID" value="PPA90326.1"/>
    <property type="molecule type" value="Genomic_DNA"/>
</dbReference>
<evidence type="ECO:0000313" key="2">
    <source>
        <dbReference type="Proteomes" id="UP000239759"/>
    </source>
</evidence>
<gene>
    <name evidence="1" type="ORF">C4A77_24325</name>
</gene>
<name>A0AAP8Q8B0_BRELA</name>
<sequence>MIIDINMRNSFFIENKKQDGSQMVPFCFFFVKTLFHSNTVLHFNCTMIDFMIFCSEMKRNSKKLIDYKEKMDYYNKKLNSSQKSKKSMN</sequence>
<dbReference type="AlphaFoldDB" id="A0AAP8Q8B0"/>